<comment type="caution">
    <text evidence="2">The sequence shown here is derived from an EMBL/GenBank/DDBJ whole genome shotgun (WGS) entry which is preliminary data.</text>
</comment>
<name>A0A4R2KYK8_9GAMM</name>
<keyword evidence="1" id="KW-0732">Signal</keyword>
<gene>
    <name evidence="2" type="ORF">EV699_11760</name>
</gene>
<evidence type="ECO:0000256" key="1">
    <source>
        <dbReference type="SAM" id="SignalP"/>
    </source>
</evidence>
<reference evidence="2 3" key="1">
    <citation type="submission" date="2019-03" db="EMBL/GenBank/DDBJ databases">
        <title>Genomic Encyclopedia of Type Strains, Phase IV (KMG-IV): sequencing the most valuable type-strain genomes for metagenomic binning, comparative biology and taxonomic classification.</title>
        <authorList>
            <person name="Goeker M."/>
        </authorList>
    </citation>
    <scope>NUCLEOTIDE SEQUENCE [LARGE SCALE GENOMIC DNA]</scope>
    <source>
        <strain evidence="2 3">DSM 25287</strain>
    </source>
</reference>
<feature type="chain" id="PRO_5021002307" evidence="1">
    <location>
        <begin position="19"/>
        <end position="386"/>
    </location>
</feature>
<organism evidence="2 3">
    <name type="scientific">Plasticicumulans lactativorans</name>
    <dbReference type="NCBI Taxonomy" id="1133106"/>
    <lineage>
        <taxon>Bacteria</taxon>
        <taxon>Pseudomonadati</taxon>
        <taxon>Pseudomonadota</taxon>
        <taxon>Gammaproteobacteria</taxon>
        <taxon>Candidatus Competibacteraceae</taxon>
        <taxon>Plasticicumulans</taxon>
    </lineage>
</organism>
<proteinExistence type="predicted"/>
<protein>
    <submittedName>
        <fullName evidence="2">Uncharacterized protein</fullName>
    </submittedName>
</protein>
<feature type="signal peptide" evidence="1">
    <location>
        <begin position="1"/>
        <end position="18"/>
    </location>
</feature>
<accession>A0A4R2KYK8</accession>
<dbReference type="AlphaFoldDB" id="A0A4R2KYK8"/>
<keyword evidence="3" id="KW-1185">Reference proteome</keyword>
<dbReference type="RefSeq" id="WP_132544402.1">
    <property type="nucleotide sequence ID" value="NZ_SLWY01000017.1"/>
</dbReference>
<evidence type="ECO:0000313" key="3">
    <source>
        <dbReference type="Proteomes" id="UP000295765"/>
    </source>
</evidence>
<evidence type="ECO:0000313" key="2">
    <source>
        <dbReference type="EMBL" id="TCO79751.1"/>
    </source>
</evidence>
<sequence>MRLRRLVLLSLLSASALAATPPKPIAPPVERVIPAGGPTLKGVACAARPDCRIVRVHPAGAAADGSVLAVAEVRPGPGADAAPCADDAVRTWWLLEDGRPVRRLLATCTTSGATVTVEADALTLTDGPVTRRFGLRPPRLLLDERCERADGIAQRLRQEPAQGLARVWVAQAAAPAAPDCPPARADWNAEPAPGVLAALALPRVKLTEPVTGTLDACALALGDGAVPGLGAPPAAGAPPQLRALVLAPATLLLDLPAAPAQVEVWLSPAGRAVRPAARALHVYRVDGDGTLDASPRGAPRARLVRRDGHDAAGRARVLLTLRWAGVDLARSGLAVAVAVTAAGARTATTGFARGLPLLLPTPVAPAAACRVVDGRLQEQPFDPFAP</sequence>
<dbReference type="EMBL" id="SLWY01000017">
    <property type="protein sequence ID" value="TCO79751.1"/>
    <property type="molecule type" value="Genomic_DNA"/>
</dbReference>
<dbReference type="Proteomes" id="UP000295765">
    <property type="component" value="Unassembled WGS sequence"/>
</dbReference>